<sequence length="94" mass="11508">VIKLFANRFRVDEYKEYFEKMIKNLKLEMNSDFERRGVDTMIQFYKFIEDHYIFDPPQKTRYKLVDKVMDSIFSIEPIEKLSKKTLQTIKKLKS</sequence>
<evidence type="ECO:0000313" key="1">
    <source>
        <dbReference type="EMBL" id="MCA9381647.1"/>
    </source>
</evidence>
<reference evidence="1" key="2">
    <citation type="journal article" date="2021" name="Microbiome">
        <title>Successional dynamics and alternative stable states in a saline activated sludge microbial community over 9 years.</title>
        <authorList>
            <person name="Wang Y."/>
            <person name="Ye J."/>
            <person name="Ju F."/>
            <person name="Liu L."/>
            <person name="Boyd J.A."/>
            <person name="Deng Y."/>
            <person name="Parks D.H."/>
            <person name="Jiang X."/>
            <person name="Yin X."/>
            <person name="Woodcroft B.J."/>
            <person name="Tyson G.W."/>
            <person name="Hugenholtz P."/>
            <person name="Polz M.F."/>
            <person name="Zhang T."/>
        </authorList>
    </citation>
    <scope>NUCLEOTIDE SEQUENCE</scope>
    <source>
        <strain evidence="1">HKST-UBA13</strain>
    </source>
</reference>
<name>A0A955L2G5_9BACT</name>
<evidence type="ECO:0000313" key="2">
    <source>
        <dbReference type="Proteomes" id="UP000775877"/>
    </source>
</evidence>
<dbReference type="EMBL" id="JAGQLJ010000149">
    <property type="protein sequence ID" value="MCA9381647.1"/>
    <property type="molecule type" value="Genomic_DNA"/>
</dbReference>
<organism evidence="1 2">
    <name type="scientific">Candidatus Dojkabacteria bacterium</name>
    <dbReference type="NCBI Taxonomy" id="2099670"/>
    <lineage>
        <taxon>Bacteria</taxon>
        <taxon>Candidatus Dojkabacteria</taxon>
    </lineage>
</organism>
<protein>
    <submittedName>
        <fullName evidence="1">Uncharacterized protein</fullName>
    </submittedName>
</protein>
<gene>
    <name evidence="1" type="ORF">KC678_05255</name>
</gene>
<comment type="caution">
    <text evidence="1">The sequence shown here is derived from an EMBL/GenBank/DDBJ whole genome shotgun (WGS) entry which is preliminary data.</text>
</comment>
<accession>A0A955L2G5</accession>
<feature type="non-terminal residue" evidence="1">
    <location>
        <position position="1"/>
    </location>
</feature>
<reference evidence="1" key="1">
    <citation type="submission" date="2020-04" db="EMBL/GenBank/DDBJ databases">
        <authorList>
            <person name="Zhang T."/>
        </authorList>
    </citation>
    <scope>NUCLEOTIDE SEQUENCE</scope>
    <source>
        <strain evidence="1">HKST-UBA13</strain>
    </source>
</reference>
<dbReference type="AlphaFoldDB" id="A0A955L2G5"/>
<dbReference type="Proteomes" id="UP000775877">
    <property type="component" value="Unassembled WGS sequence"/>
</dbReference>
<proteinExistence type="predicted"/>